<dbReference type="InterPro" id="IPR044925">
    <property type="entry name" value="His-Me_finger_sf"/>
</dbReference>
<dbReference type="AlphaFoldDB" id="A0A239CB92"/>
<dbReference type="InterPro" id="IPR003615">
    <property type="entry name" value="HNH_nuc"/>
</dbReference>
<keyword evidence="2" id="KW-0378">Hydrolase</keyword>
<keyword evidence="3" id="KW-1185">Reference proteome</keyword>
<protein>
    <submittedName>
        <fullName evidence="2">HNH endonuclease</fullName>
    </submittedName>
</protein>
<gene>
    <name evidence="2" type="ORF">SAMN05216255_1578</name>
</gene>
<dbReference type="Gene3D" id="3.90.75.20">
    <property type="match status" value="1"/>
</dbReference>
<accession>A0A239CB92</accession>
<sequence>MPKAFSVSGRPSNEEIIAELKRLMRYEPETGNFIRIMDRNQGKTGQIAGCSRRDGRVEIGLLGYRFLAHRLAVAWMTGAMPGEEVDHINCDHSDNRWTNLRACSHAENMRNRRFPGRTETGIKGIRYHKAKNNYEAVVIKNRTTYKFGRFSTIEEAIHVLDIKRKELHGDFARA</sequence>
<evidence type="ECO:0000259" key="1">
    <source>
        <dbReference type="Pfam" id="PF13392"/>
    </source>
</evidence>
<dbReference type="Pfam" id="PF13392">
    <property type="entry name" value="HNH_3"/>
    <property type="match status" value="1"/>
</dbReference>
<dbReference type="EMBL" id="FZOG01000002">
    <property type="protein sequence ID" value="SNS16714.1"/>
    <property type="molecule type" value="Genomic_DNA"/>
</dbReference>
<keyword evidence="2" id="KW-0540">Nuclease</keyword>
<evidence type="ECO:0000313" key="3">
    <source>
        <dbReference type="Proteomes" id="UP000242915"/>
    </source>
</evidence>
<organism evidence="2 3">
    <name type="scientific">Pseudomonas segetis</name>
    <dbReference type="NCBI Taxonomy" id="298908"/>
    <lineage>
        <taxon>Bacteria</taxon>
        <taxon>Pseudomonadati</taxon>
        <taxon>Pseudomonadota</taxon>
        <taxon>Gammaproteobacteria</taxon>
        <taxon>Pseudomonadales</taxon>
        <taxon>Pseudomonadaceae</taxon>
        <taxon>Pseudomonas</taxon>
    </lineage>
</organism>
<name>A0A239CB92_9PSED</name>
<dbReference type="GO" id="GO:0004519">
    <property type="term" value="F:endonuclease activity"/>
    <property type="evidence" value="ECO:0007669"/>
    <property type="project" value="UniProtKB-KW"/>
</dbReference>
<dbReference type="InterPro" id="IPR016177">
    <property type="entry name" value="DNA-bd_dom_sf"/>
</dbReference>
<dbReference type="Proteomes" id="UP000242915">
    <property type="component" value="Unassembled WGS sequence"/>
</dbReference>
<evidence type="ECO:0000313" key="2">
    <source>
        <dbReference type="EMBL" id="SNS16714.1"/>
    </source>
</evidence>
<dbReference type="SUPFAM" id="SSF54060">
    <property type="entry name" value="His-Me finger endonucleases"/>
    <property type="match status" value="1"/>
</dbReference>
<dbReference type="RefSeq" id="WP_089359368.1">
    <property type="nucleotide sequence ID" value="NZ_FZOG01000002.1"/>
</dbReference>
<proteinExistence type="predicted"/>
<keyword evidence="2" id="KW-0255">Endonuclease</keyword>
<feature type="domain" description="HNH nuclease" evidence="1">
    <location>
        <begin position="67"/>
        <end position="110"/>
    </location>
</feature>
<reference evidence="3" key="1">
    <citation type="submission" date="2017-06" db="EMBL/GenBank/DDBJ databases">
        <authorList>
            <person name="Varghese N."/>
            <person name="Submissions S."/>
        </authorList>
    </citation>
    <scope>NUCLEOTIDE SEQUENCE [LARGE SCALE GENOMIC DNA]</scope>
    <source>
        <strain evidence="3">CIP 108523</strain>
    </source>
</reference>
<dbReference type="GO" id="GO:0003677">
    <property type="term" value="F:DNA binding"/>
    <property type="evidence" value="ECO:0007669"/>
    <property type="project" value="InterPro"/>
</dbReference>
<dbReference type="SUPFAM" id="SSF54171">
    <property type="entry name" value="DNA-binding domain"/>
    <property type="match status" value="1"/>
</dbReference>